<dbReference type="GO" id="GO:0016020">
    <property type="term" value="C:membrane"/>
    <property type="evidence" value="ECO:0007669"/>
    <property type="project" value="UniProtKB-SubCell"/>
</dbReference>
<keyword evidence="4" id="KW-0472">Membrane</keyword>
<gene>
    <name evidence="8" type="ORF">OFUS_LOCUS9674</name>
</gene>
<evidence type="ECO:0000256" key="6">
    <source>
        <dbReference type="ARBA" id="ARBA00023180"/>
    </source>
</evidence>
<dbReference type="SUPFAM" id="SSF53822">
    <property type="entry name" value="Periplasmic binding protein-like I"/>
    <property type="match status" value="1"/>
</dbReference>
<dbReference type="GO" id="GO:0004930">
    <property type="term" value="F:G protein-coupled receptor activity"/>
    <property type="evidence" value="ECO:0007669"/>
    <property type="project" value="InterPro"/>
</dbReference>
<dbReference type="Pfam" id="PF01094">
    <property type="entry name" value="ANF_receptor"/>
    <property type="match status" value="1"/>
</dbReference>
<dbReference type="InterPro" id="IPR050726">
    <property type="entry name" value="mGluR"/>
</dbReference>
<dbReference type="Proteomes" id="UP000749559">
    <property type="component" value="Unassembled WGS sequence"/>
</dbReference>
<evidence type="ECO:0000256" key="4">
    <source>
        <dbReference type="ARBA" id="ARBA00023136"/>
    </source>
</evidence>
<dbReference type="Gene3D" id="3.40.50.2300">
    <property type="match status" value="1"/>
</dbReference>
<dbReference type="EMBL" id="CAIIXF020000005">
    <property type="protein sequence ID" value="CAH1783327.1"/>
    <property type="molecule type" value="Genomic_DNA"/>
</dbReference>
<dbReference type="AlphaFoldDB" id="A0A8S4NSQ5"/>
<sequence>FDICLRTSASLAGMLHFIPMLEESKNCKGIPQDVKSRFKETIGLVTQIGSQRNQLIANFLNIFSIPQIASVSTSDLLSNKDDYPYFSRVVPPDRFQAQTMVDLMLHFNW</sequence>
<dbReference type="InterPro" id="IPR000337">
    <property type="entry name" value="GPCR_3"/>
</dbReference>
<evidence type="ECO:0000259" key="7">
    <source>
        <dbReference type="Pfam" id="PF01094"/>
    </source>
</evidence>
<evidence type="ECO:0000313" key="9">
    <source>
        <dbReference type="Proteomes" id="UP000749559"/>
    </source>
</evidence>
<proteinExistence type="predicted"/>
<keyword evidence="2" id="KW-0812">Transmembrane</keyword>
<keyword evidence="9" id="KW-1185">Reference proteome</keyword>
<feature type="non-terminal residue" evidence="8">
    <location>
        <position position="1"/>
    </location>
</feature>
<feature type="domain" description="Receptor ligand binding region" evidence="7">
    <location>
        <begin position="28"/>
        <end position="109"/>
    </location>
</feature>
<evidence type="ECO:0000256" key="3">
    <source>
        <dbReference type="ARBA" id="ARBA00022989"/>
    </source>
</evidence>
<evidence type="ECO:0000256" key="2">
    <source>
        <dbReference type="ARBA" id="ARBA00022692"/>
    </source>
</evidence>
<dbReference type="PANTHER" id="PTHR24060">
    <property type="entry name" value="METABOTROPIC GLUTAMATE RECEPTOR"/>
    <property type="match status" value="1"/>
</dbReference>
<dbReference type="PRINTS" id="PR00248">
    <property type="entry name" value="GPCRMGR"/>
</dbReference>
<name>A0A8S4NSQ5_OWEFU</name>
<accession>A0A8S4NSQ5</accession>
<dbReference type="OrthoDB" id="6133044at2759"/>
<keyword evidence="5" id="KW-0675">Receptor</keyword>
<comment type="caution">
    <text evidence="8">The sequence shown here is derived from an EMBL/GenBank/DDBJ whole genome shotgun (WGS) entry which is preliminary data.</text>
</comment>
<feature type="non-terminal residue" evidence="8">
    <location>
        <position position="109"/>
    </location>
</feature>
<protein>
    <recommendedName>
        <fullName evidence="7">Receptor ligand binding region domain-containing protein</fullName>
    </recommendedName>
</protein>
<evidence type="ECO:0000256" key="1">
    <source>
        <dbReference type="ARBA" id="ARBA00004141"/>
    </source>
</evidence>
<comment type="subcellular location">
    <subcellularLocation>
        <location evidence="1">Membrane</location>
        <topology evidence="1">Multi-pass membrane protein</topology>
    </subcellularLocation>
</comment>
<keyword evidence="6" id="KW-0325">Glycoprotein</keyword>
<keyword evidence="3" id="KW-1133">Transmembrane helix</keyword>
<dbReference type="InterPro" id="IPR028082">
    <property type="entry name" value="Peripla_BP_I"/>
</dbReference>
<reference evidence="8" key="1">
    <citation type="submission" date="2022-03" db="EMBL/GenBank/DDBJ databases">
        <authorList>
            <person name="Martin C."/>
        </authorList>
    </citation>
    <scope>NUCLEOTIDE SEQUENCE</scope>
</reference>
<dbReference type="InterPro" id="IPR001828">
    <property type="entry name" value="ANF_lig-bd_rcpt"/>
</dbReference>
<organism evidence="8 9">
    <name type="scientific">Owenia fusiformis</name>
    <name type="common">Polychaete worm</name>
    <dbReference type="NCBI Taxonomy" id="6347"/>
    <lineage>
        <taxon>Eukaryota</taxon>
        <taxon>Metazoa</taxon>
        <taxon>Spiralia</taxon>
        <taxon>Lophotrochozoa</taxon>
        <taxon>Annelida</taxon>
        <taxon>Polychaeta</taxon>
        <taxon>Sedentaria</taxon>
        <taxon>Canalipalpata</taxon>
        <taxon>Sabellida</taxon>
        <taxon>Oweniida</taxon>
        <taxon>Oweniidae</taxon>
        <taxon>Owenia</taxon>
    </lineage>
</organism>
<evidence type="ECO:0000313" key="8">
    <source>
        <dbReference type="EMBL" id="CAH1783327.1"/>
    </source>
</evidence>
<evidence type="ECO:0000256" key="5">
    <source>
        <dbReference type="ARBA" id="ARBA00023170"/>
    </source>
</evidence>